<evidence type="ECO:0000313" key="7">
    <source>
        <dbReference type="EMBL" id="KAJ6048180.1"/>
    </source>
</evidence>
<accession>A0AAD6IHN2</accession>
<dbReference type="PANTHER" id="PTHR23502:SF50">
    <property type="entry name" value="TRANSPORTER, PUTATIVE (AFU_ORTHOLOGUE AFUA_5G00430)-RELATED"/>
    <property type="match status" value="1"/>
</dbReference>
<dbReference type="PANTHER" id="PTHR23502">
    <property type="entry name" value="MAJOR FACILITATOR SUPERFAMILY"/>
    <property type="match status" value="1"/>
</dbReference>
<evidence type="ECO:0000256" key="1">
    <source>
        <dbReference type="ARBA" id="ARBA00004141"/>
    </source>
</evidence>
<evidence type="ECO:0000256" key="6">
    <source>
        <dbReference type="SAM" id="Phobius"/>
    </source>
</evidence>
<proteinExistence type="predicted"/>
<evidence type="ECO:0000256" key="5">
    <source>
        <dbReference type="SAM" id="MobiDB-lite"/>
    </source>
</evidence>
<feature type="transmembrane region" description="Helical" evidence="6">
    <location>
        <begin position="182"/>
        <end position="201"/>
    </location>
</feature>
<dbReference type="GO" id="GO:0005886">
    <property type="term" value="C:plasma membrane"/>
    <property type="evidence" value="ECO:0007669"/>
    <property type="project" value="TreeGrafter"/>
</dbReference>
<feature type="transmembrane region" description="Helical" evidence="6">
    <location>
        <begin position="213"/>
        <end position="235"/>
    </location>
</feature>
<sequence length="339" mass="37032">MAKGRMGLINFYVLFTFVMLDIMKVAFESYMNMGISYETLNNAVAINGVGLAVGCLLFIPIVHNTDAARSSHRSGEELIAVNLLSVTGEAASETIVSIIPARRPSQPSLDPTPFPSAWQSSPNPMSPSGITSTFLSKILFTFPAVAYAAITYGLLLAWFAVISSAASYFMLYPPYSFNSSSVGLFIISELIGAILCTIIGAPLNDQSILGLDLWFGSIAVSTVGSSRGWICHLLIRVLRDRRYRVDIALTYLTNCYPEILGDFLVGVDFIRNGLSVLIMSVYTPWISSFGIQNTFICAAIISLAMIIMPIGLLICGKRARERIAPEYRDLLFGNLFIEV</sequence>
<dbReference type="Proteomes" id="UP001219568">
    <property type="component" value="Unassembled WGS sequence"/>
</dbReference>
<feature type="transmembrane region" description="Helical" evidence="6">
    <location>
        <begin position="6"/>
        <end position="27"/>
    </location>
</feature>
<comment type="subcellular location">
    <subcellularLocation>
        <location evidence="1">Membrane</location>
        <topology evidence="1">Multi-pass membrane protein</topology>
    </subcellularLocation>
</comment>
<name>A0AAD6IHN2_PENCN</name>
<keyword evidence="4 6" id="KW-0472">Membrane</keyword>
<organism evidence="7 8">
    <name type="scientific">Penicillium canescens</name>
    <dbReference type="NCBI Taxonomy" id="5083"/>
    <lineage>
        <taxon>Eukaryota</taxon>
        <taxon>Fungi</taxon>
        <taxon>Dikarya</taxon>
        <taxon>Ascomycota</taxon>
        <taxon>Pezizomycotina</taxon>
        <taxon>Eurotiomycetes</taxon>
        <taxon>Eurotiomycetidae</taxon>
        <taxon>Eurotiales</taxon>
        <taxon>Aspergillaceae</taxon>
        <taxon>Penicillium</taxon>
    </lineage>
</organism>
<feature type="region of interest" description="Disordered" evidence="5">
    <location>
        <begin position="103"/>
        <end position="122"/>
    </location>
</feature>
<dbReference type="AlphaFoldDB" id="A0AAD6IHN2"/>
<feature type="transmembrane region" description="Helical" evidence="6">
    <location>
        <begin position="144"/>
        <end position="170"/>
    </location>
</feature>
<keyword evidence="2 6" id="KW-0812">Transmembrane</keyword>
<feature type="transmembrane region" description="Helical" evidence="6">
    <location>
        <begin position="293"/>
        <end position="315"/>
    </location>
</feature>
<dbReference type="GO" id="GO:0022857">
    <property type="term" value="F:transmembrane transporter activity"/>
    <property type="evidence" value="ECO:0007669"/>
    <property type="project" value="TreeGrafter"/>
</dbReference>
<evidence type="ECO:0000256" key="3">
    <source>
        <dbReference type="ARBA" id="ARBA00022989"/>
    </source>
</evidence>
<evidence type="ECO:0000313" key="8">
    <source>
        <dbReference type="Proteomes" id="UP001219568"/>
    </source>
</evidence>
<protein>
    <submittedName>
        <fullName evidence="7">Uncharacterized protein</fullName>
    </submittedName>
</protein>
<reference evidence="7" key="2">
    <citation type="submission" date="2023-01" db="EMBL/GenBank/DDBJ databases">
        <authorList>
            <person name="Petersen C."/>
        </authorList>
    </citation>
    <scope>NUCLEOTIDE SEQUENCE</scope>
    <source>
        <strain evidence="7">IBT 15450</strain>
    </source>
</reference>
<evidence type="ECO:0000256" key="4">
    <source>
        <dbReference type="ARBA" id="ARBA00023136"/>
    </source>
</evidence>
<reference evidence="7" key="1">
    <citation type="journal article" date="2023" name="IMA Fungus">
        <title>Comparative genomic study of the Penicillium genus elucidates a diverse pangenome and 15 lateral gene transfer events.</title>
        <authorList>
            <person name="Petersen C."/>
            <person name="Sorensen T."/>
            <person name="Nielsen M.R."/>
            <person name="Sondergaard T.E."/>
            <person name="Sorensen J.L."/>
            <person name="Fitzpatrick D.A."/>
            <person name="Frisvad J.C."/>
            <person name="Nielsen K.L."/>
        </authorList>
    </citation>
    <scope>NUCLEOTIDE SEQUENCE</scope>
    <source>
        <strain evidence="7">IBT 15450</strain>
    </source>
</reference>
<keyword evidence="8" id="KW-1185">Reference proteome</keyword>
<keyword evidence="3 6" id="KW-1133">Transmembrane helix</keyword>
<gene>
    <name evidence="7" type="ORF">N7460_004327</name>
</gene>
<comment type="caution">
    <text evidence="7">The sequence shown here is derived from an EMBL/GenBank/DDBJ whole genome shotgun (WGS) entry which is preliminary data.</text>
</comment>
<dbReference type="EMBL" id="JAQJZL010000003">
    <property type="protein sequence ID" value="KAJ6048180.1"/>
    <property type="molecule type" value="Genomic_DNA"/>
</dbReference>
<feature type="transmembrane region" description="Helical" evidence="6">
    <location>
        <begin position="39"/>
        <end position="62"/>
    </location>
</feature>
<evidence type="ECO:0000256" key="2">
    <source>
        <dbReference type="ARBA" id="ARBA00022692"/>
    </source>
</evidence>